<dbReference type="RefSeq" id="WP_029093746.1">
    <property type="nucleotide sequence ID" value="NZ_PDDX01000001.1"/>
</dbReference>
<evidence type="ECO:0000256" key="2">
    <source>
        <dbReference type="ARBA" id="ARBA00022705"/>
    </source>
</evidence>
<comment type="catalytic activity">
    <reaction evidence="6 7">
        <text>NAD(+) + (deoxyribonucleotide)n-3'-hydroxyl + 5'-phospho-(deoxyribonucleotide)m = (deoxyribonucleotide)n+m + AMP + beta-nicotinamide D-nucleotide.</text>
        <dbReference type="EC" id="6.5.1.2"/>
    </reaction>
</comment>
<evidence type="ECO:0000256" key="1">
    <source>
        <dbReference type="ARBA" id="ARBA00022598"/>
    </source>
</evidence>
<feature type="chain" id="PRO_5012677135" description="DNA ligase B" evidence="8">
    <location>
        <begin position="23"/>
        <end position="568"/>
    </location>
</feature>
<dbReference type="PANTHER" id="PTHR47810">
    <property type="entry name" value="DNA LIGASE"/>
    <property type="match status" value="1"/>
</dbReference>
<name>A0A2C6BWP6_9GAMM</name>
<dbReference type="InterPro" id="IPR013839">
    <property type="entry name" value="DNAligase_adenylation"/>
</dbReference>
<accession>A0A2C6BWP6</accession>
<dbReference type="OrthoDB" id="9759736at2"/>
<sequence>MTLFIKLLIGLLLLYLNSYAVSGQDHQDCPTWNKAQAIREVNVLDAQLARWDKTYYFQGISQVDDDIYDHLLQQRALWRGCFPQWVSAEVPASSETPDFPLRHPVVHTGLIKLANIQAVMHWISQRNNLWIQPKIDGVAVTLIYQNGRLSSAISRGNNTQGEDWTAHALNLKGIPRQIRTERSRLVVQGELFWRMDNHIQRRDGGQNARSKVAGAMVSQALSSEAIDRIEFWLWEWPDGPEDMADRITQLKAMGFTYGTDNTRPVASFEDANRWYQHWFNTVLPFARDGVVIRQGNRPAGGLWITKPPLWVAAWKYPAENIIAEVQSIDFNVGRTGRISAVVNVKPVKLDDKWIRRISLGSPARWRQWDIHPGDRVSLTLAGQAVPQINQVIWRLEQRIDVVAPDENRYHALSCWTAAQGCEQQFVSRLDWLSGKQGLNLKDIGPKTWQALVASGKVTDMTSWLSLSAEDLNSVPGLGQVTAQKVYQQFVSARAKGIEKWLPALGFTFIPAKDWGTLDWAMLQERSYDDWLSDGHLGKKGAAQAYEFIHHPQVVLFAQRLKAMGIAGF</sequence>
<dbReference type="PANTHER" id="PTHR47810:SF1">
    <property type="entry name" value="DNA LIGASE B"/>
    <property type="match status" value="1"/>
</dbReference>
<dbReference type="Proteomes" id="UP000224974">
    <property type="component" value="Unassembled WGS sequence"/>
</dbReference>
<dbReference type="InterPro" id="IPR013840">
    <property type="entry name" value="DNAligase_N"/>
</dbReference>
<keyword evidence="4 7" id="KW-0520">NAD</keyword>
<dbReference type="SMART" id="SM00532">
    <property type="entry name" value="LIGANc"/>
    <property type="match status" value="1"/>
</dbReference>
<dbReference type="GO" id="GO:0003911">
    <property type="term" value="F:DNA ligase (NAD+) activity"/>
    <property type="evidence" value="ECO:0007669"/>
    <property type="project" value="UniProtKB-UniRule"/>
</dbReference>
<dbReference type="InterPro" id="IPR004150">
    <property type="entry name" value="NAD_DNA_ligase_OB"/>
</dbReference>
<dbReference type="HAMAP" id="MF_01587">
    <property type="entry name" value="DNA_ligase_B"/>
    <property type="match status" value="1"/>
</dbReference>
<protein>
    <recommendedName>
        <fullName evidence="7">DNA ligase B</fullName>
        <ecNumber evidence="7">6.5.1.2</ecNumber>
    </recommendedName>
    <alternativeName>
        <fullName evidence="7">Polydeoxyribonucleotide synthase [NAD(+)] B</fullName>
    </alternativeName>
</protein>
<keyword evidence="11" id="KW-1185">Reference proteome</keyword>
<keyword evidence="1 7" id="KW-0436">Ligase</keyword>
<keyword evidence="8" id="KW-0732">Signal</keyword>
<dbReference type="InterPro" id="IPR050326">
    <property type="entry name" value="NAD_dep_DNA_ligaseB"/>
</dbReference>
<evidence type="ECO:0000259" key="9">
    <source>
        <dbReference type="SMART" id="SM00532"/>
    </source>
</evidence>
<dbReference type="Gene3D" id="2.40.50.140">
    <property type="entry name" value="Nucleic acid-binding proteins"/>
    <property type="match status" value="1"/>
</dbReference>
<comment type="function">
    <text evidence="7">Catalyzes the formation of phosphodiester linkages between 5'-phosphoryl and 3'-hydroxyl groups in double-stranded DNA using NAD as a coenzyme and as the energy source for the reaction.</text>
</comment>
<evidence type="ECO:0000313" key="10">
    <source>
        <dbReference type="EMBL" id="PHI28550.1"/>
    </source>
</evidence>
<keyword evidence="2 7" id="KW-0235">DNA replication</keyword>
<proteinExistence type="inferred from homology"/>
<comment type="caution">
    <text evidence="10">The sequence shown here is derived from an EMBL/GenBank/DDBJ whole genome shotgun (WGS) entry which is preliminary data.</text>
</comment>
<dbReference type="Gene3D" id="1.10.287.610">
    <property type="entry name" value="Helix hairpin bin"/>
    <property type="match status" value="1"/>
</dbReference>
<dbReference type="GO" id="GO:0006260">
    <property type="term" value="P:DNA replication"/>
    <property type="evidence" value="ECO:0007669"/>
    <property type="project" value="UniProtKB-KW"/>
</dbReference>
<reference evidence="11" key="1">
    <citation type="submission" date="2017-09" db="EMBL/GenBank/DDBJ databases">
        <title>FDA dAtabase for Regulatory Grade micrObial Sequences (FDA-ARGOS): Supporting development and validation of Infectious Disease Dx tests.</title>
        <authorList>
            <person name="Minogue T."/>
            <person name="Wolcott M."/>
            <person name="Wasieloski L."/>
            <person name="Aguilar W."/>
            <person name="Moore D."/>
            <person name="Tallon L."/>
            <person name="Sadzewicz L."/>
            <person name="Ott S."/>
            <person name="Zhao X."/>
            <person name="Nagaraj S."/>
            <person name="Vavikolanu K."/>
            <person name="Aluvathingal J."/>
            <person name="Nadendla S."/>
            <person name="Sichtig H."/>
        </authorList>
    </citation>
    <scope>NUCLEOTIDE SEQUENCE [LARGE SCALE GENOMIC DNA]</scope>
    <source>
        <strain evidence="11">FDAARGOS_387</strain>
    </source>
</reference>
<keyword evidence="5 7" id="KW-0234">DNA repair</keyword>
<feature type="active site" description="N6-AMP-lysine intermediate" evidence="7">
    <location>
        <position position="134"/>
    </location>
</feature>
<gene>
    <name evidence="7" type="primary">ligB</name>
    <name evidence="10" type="ORF">CRN84_03995</name>
</gene>
<dbReference type="EC" id="6.5.1.2" evidence="7"/>
<evidence type="ECO:0000256" key="6">
    <source>
        <dbReference type="ARBA" id="ARBA00034005"/>
    </source>
</evidence>
<dbReference type="Gene3D" id="1.10.150.20">
    <property type="entry name" value="5' to 3' exonuclease, C-terminal subdomain"/>
    <property type="match status" value="1"/>
</dbReference>
<dbReference type="Gene3D" id="3.30.470.30">
    <property type="entry name" value="DNA ligase/mRNA capping enzyme"/>
    <property type="match status" value="1"/>
</dbReference>
<evidence type="ECO:0000256" key="3">
    <source>
        <dbReference type="ARBA" id="ARBA00022763"/>
    </source>
</evidence>
<dbReference type="STRING" id="1111728.GCA_000427805_04453"/>
<dbReference type="Pfam" id="PF01653">
    <property type="entry name" value="DNA_ligase_aden"/>
    <property type="match status" value="1"/>
</dbReference>
<dbReference type="NCBIfam" id="NF005987">
    <property type="entry name" value="PRK08097.1"/>
    <property type="match status" value="1"/>
</dbReference>
<dbReference type="InterPro" id="IPR020923">
    <property type="entry name" value="DNA_ligase_B"/>
</dbReference>
<feature type="signal peptide" evidence="8">
    <location>
        <begin position="1"/>
        <end position="22"/>
    </location>
</feature>
<keyword evidence="3 7" id="KW-0227">DNA damage</keyword>
<comment type="similarity">
    <text evidence="7">Belongs to the NAD-dependent DNA ligase family. LigB subfamily.</text>
</comment>
<dbReference type="GO" id="GO:0006281">
    <property type="term" value="P:DNA repair"/>
    <property type="evidence" value="ECO:0007669"/>
    <property type="project" value="UniProtKB-KW"/>
</dbReference>
<dbReference type="InterPro" id="IPR033136">
    <property type="entry name" value="DNA_ligase_CS"/>
</dbReference>
<evidence type="ECO:0000256" key="7">
    <source>
        <dbReference type="HAMAP-Rule" id="MF_01587"/>
    </source>
</evidence>
<dbReference type="AlphaFoldDB" id="A0A2C6BWP6"/>
<dbReference type="InterPro" id="IPR010994">
    <property type="entry name" value="RuvA_2-like"/>
</dbReference>
<dbReference type="EMBL" id="PDDX01000001">
    <property type="protein sequence ID" value="PHI28550.1"/>
    <property type="molecule type" value="Genomic_DNA"/>
</dbReference>
<evidence type="ECO:0000256" key="8">
    <source>
        <dbReference type="SAM" id="SignalP"/>
    </source>
</evidence>
<evidence type="ECO:0000313" key="11">
    <source>
        <dbReference type="Proteomes" id="UP000224974"/>
    </source>
</evidence>
<dbReference type="SUPFAM" id="SSF47781">
    <property type="entry name" value="RuvA domain 2-like"/>
    <property type="match status" value="1"/>
</dbReference>
<dbReference type="SUPFAM" id="SSF56091">
    <property type="entry name" value="DNA ligase/mRNA capping enzyme, catalytic domain"/>
    <property type="match status" value="1"/>
</dbReference>
<organism evidence="10 11">
    <name type="scientific">Budvicia aquatica</name>
    <dbReference type="NCBI Taxonomy" id="82979"/>
    <lineage>
        <taxon>Bacteria</taxon>
        <taxon>Pseudomonadati</taxon>
        <taxon>Pseudomonadota</taxon>
        <taxon>Gammaproteobacteria</taxon>
        <taxon>Enterobacterales</taxon>
        <taxon>Budviciaceae</taxon>
        <taxon>Budvicia</taxon>
    </lineage>
</organism>
<evidence type="ECO:0000256" key="4">
    <source>
        <dbReference type="ARBA" id="ARBA00023027"/>
    </source>
</evidence>
<dbReference type="SUPFAM" id="SSF50249">
    <property type="entry name" value="Nucleic acid-binding proteins"/>
    <property type="match status" value="1"/>
</dbReference>
<evidence type="ECO:0000256" key="5">
    <source>
        <dbReference type="ARBA" id="ARBA00023204"/>
    </source>
</evidence>
<feature type="domain" description="NAD-dependent DNA ligase N-terminal" evidence="9">
    <location>
        <begin position="36"/>
        <end position="437"/>
    </location>
</feature>
<dbReference type="PROSITE" id="PS01056">
    <property type="entry name" value="DNA_LIGASE_N2"/>
    <property type="match status" value="1"/>
</dbReference>
<dbReference type="Pfam" id="PF03120">
    <property type="entry name" value="OB_DNA_ligase"/>
    <property type="match status" value="1"/>
</dbReference>
<dbReference type="InterPro" id="IPR012340">
    <property type="entry name" value="NA-bd_OB-fold"/>
</dbReference>